<evidence type="ECO:0000313" key="3">
    <source>
        <dbReference type="Proteomes" id="UP000478892"/>
    </source>
</evidence>
<protein>
    <submittedName>
        <fullName evidence="2">Uncharacterized protein</fullName>
    </submittedName>
</protein>
<dbReference type="RefSeq" id="WP_157023900.1">
    <property type="nucleotide sequence ID" value="NZ_WQLV01000012.1"/>
</dbReference>
<feature type="transmembrane region" description="Helical" evidence="1">
    <location>
        <begin position="176"/>
        <end position="197"/>
    </location>
</feature>
<name>A0A6L6WKD6_9RHOB</name>
<sequence length="209" mass="22554">MTQEHLIFIPTIFFMGVIAGLLVTSRKSGGLPVLLALGLVLGMFGITHLTKLPIGAGAVQAAIGGAPLFDQSPSFSTAEVLERIEGFGAQGRETYRLMTYTGDVLFPLSLLAFFLAFARFTGGRMRSETWRRLVYALPIAWFVTDMLENALIHTLISSYPTPSMMFATMLGPITLTKFVLLVSSLLGLLLALGLGHLRGRSTAVSKTCP</sequence>
<feature type="transmembrane region" description="Helical" evidence="1">
    <location>
        <begin position="104"/>
        <end position="121"/>
    </location>
</feature>
<keyword evidence="1" id="KW-1133">Transmembrane helix</keyword>
<accession>A0A6L6WKD6</accession>
<evidence type="ECO:0000256" key="1">
    <source>
        <dbReference type="SAM" id="Phobius"/>
    </source>
</evidence>
<organism evidence="2 3">
    <name type="scientific">Parasedimentitalea huanghaiensis</name>
    <dbReference type="NCBI Taxonomy" id="2682100"/>
    <lineage>
        <taxon>Bacteria</taxon>
        <taxon>Pseudomonadati</taxon>
        <taxon>Pseudomonadota</taxon>
        <taxon>Alphaproteobacteria</taxon>
        <taxon>Rhodobacterales</taxon>
        <taxon>Paracoccaceae</taxon>
        <taxon>Parasedimentitalea</taxon>
    </lineage>
</organism>
<feature type="transmembrane region" description="Helical" evidence="1">
    <location>
        <begin position="31"/>
        <end position="49"/>
    </location>
</feature>
<feature type="transmembrane region" description="Helical" evidence="1">
    <location>
        <begin position="6"/>
        <end position="24"/>
    </location>
</feature>
<dbReference type="EMBL" id="WQLV01000012">
    <property type="protein sequence ID" value="MVO17618.1"/>
    <property type="molecule type" value="Genomic_DNA"/>
</dbReference>
<dbReference type="AlphaFoldDB" id="A0A6L6WKD6"/>
<evidence type="ECO:0000313" key="2">
    <source>
        <dbReference type="EMBL" id="MVO17618.1"/>
    </source>
</evidence>
<keyword evidence="3" id="KW-1185">Reference proteome</keyword>
<keyword evidence="1" id="KW-0472">Membrane</keyword>
<keyword evidence="1" id="KW-0812">Transmembrane</keyword>
<feature type="transmembrane region" description="Helical" evidence="1">
    <location>
        <begin position="133"/>
        <end position="156"/>
    </location>
</feature>
<proteinExistence type="predicted"/>
<reference evidence="2 3" key="1">
    <citation type="submission" date="2019-12" db="EMBL/GenBank/DDBJ databases">
        <authorList>
            <person name="Zhang Y.-J."/>
        </authorList>
    </citation>
    <scope>NUCLEOTIDE SEQUENCE [LARGE SCALE GENOMIC DNA]</scope>
    <source>
        <strain evidence="2 3">CY05</strain>
    </source>
</reference>
<dbReference type="Proteomes" id="UP000478892">
    <property type="component" value="Unassembled WGS sequence"/>
</dbReference>
<gene>
    <name evidence="2" type="ORF">GO984_17525</name>
</gene>
<comment type="caution">
    <text evidence="2">The sequence shown here is derived from an EMBL/GenBank/DDBJ whole genome shotgun (WGS) entry which is preliminary data.</text>
</comment>